<dbReference type="PANTHER" id="PTHR30273:SF2">
    <property type="entry name" value="PROTEIN FECR"/>
    <property type="match status" value="1"/>
</dbReference>
<accession>A0ABV7JNG9</accession>
<dbReference type="InterPro" id="IPR012373">
    <property type="entry name" value="Ferrdict_sens_TM"/>
</dbReference>
<evidence type="ECO:0000259" key="3">
    <source>
        <dbReference type="Pfam" id="PF16344"/>
    </source>
</evidence>
<keyword evidence="5" id="KW-1185">Reference proteome</keyword>
<proteinExistence type="predicted"/>
<protein>
    <submittedName>
        <fullName evidence="4">FecR family protein</fullName>
    </submittedName>
</protein>
<keyword evidence="1" id="KW-1133">Transmembrane helix</keyword>
<dbReference type="Gene3D" id="3.55.50.30">
    <property type="match status" value="1"/>
</dbReference>
<name>A0ABV7JNG9_9SPHI</name>
<dbReference type="InterPro" id="IPR006860">
    <property type="entry name" value="FecR"/>
</dbReference>
<evidence type="ECO:0000259" key="2">
    <source>
        <dbReference type="Pfam" id="PF04773"/>
    </source>
</evidence>
<organism evidence="4 5">
    <name type="scientific">Parapedobacter deserti</name>
    <dbReference type="NCBI Taxonomy" id="1912957"/>
    <lineage>
        <taxon>Bacteria</taxon>
        <taxon>Pseudomonadati</taxon>
        <taxon>Bacteroidota</taxon>
        <taxon>Sphingobacteriia</taxon>
        <taxon>Sphingobacteriales</taxon>
        <taxon>Sphingobacteriaceae</taxon>
        <taxon>Parapedobacter</taxon>
    </lineage>
</organism>
<keyword evidence="1" id="KW-0812">Transmembrane</keyword>
<keyword evidence="1" id="KW-0472">Membrane</keyword>
<dbReference type="InterPro" id="IPR032508">
    <property type="entry name" value="FecR_C"/>
</dbReference>
<dbReference type="RefSeq" id="WP_379021507.1">
    <property type="nucleotide sequence ID" value="NZ_JBHRTA010000027.1"/>
</dbReference>
<sequence length="391" mass="43490">MSEKQPTSELLQRYLDGTCSDAERKLIDDWYQRLDNEDYATLSDQEILRDLDHVQKKIGLAKPGVPRWLYYVAAATVLIAMGVFLRLAWEPSTSPDHVTGVPLAAKDILPGSDQATLTLSDGRIITLDETNEHPIKGESGAYTIQHVADGIRYDKSGSPVPADPLTPQYHTLETPIGKQVRLTLPDGSNVWLNARSSLTYAANNFEEARTVRLEGEAYFDIFHDTSNPFRVVTEEQIITVLGTKFNVNSYPDELGTTTTLVSGKVEVKPQNGAGLVQLSSGQQAFVDADGMTTHVQSAHIDAAIAWTIGLFKFEGNTIDEVMRQLGRWYDVAIVFEGPKPSTKLWGEVHRNAPAEIPLKLLDFFNFKHEVSLVNGKPRIVIFNQLKKEVKQ</sequence>
<feature type="domain" description="FecR protein" evidence="2">
    <location>
        <begin position="171"/>
        <end position="266"/>
    </location>
</feature>
<comment type="caution">
    <text evidence="4">The sequence shown here is derived from an EMBL/GenBank/DDBJ whole genome shotgun (WGS) entry which is preliminary data.</text>
</comment>
<feature type="transmembrane region" description="Helical" evidence="1">
    <location>
        <begin position="68"/>
        <end position="89"/>
    </location>
</feature>
<dbReference type="PANTHER" id="PTHR30273">
    <property type="entry name" value="PERIPLASMIC SIGNAL SENSOR AND SIGMA FACTOR ACTIVATOR FECR-RELATED"/>
    <property type="match status" value="1"/>
</dbReference>
<evidence type="ECO:0000313" key="4">
    <source>
        <dbReference type="EMBL" id="MFC3197631.1"/>
    </source>
</evidence>
<evidence type="ECO:0000313" key="5">
    <source>
        <dbReference type="Proteomes" id="UP001595526"/>
    </source>
</evidence>
<gene>
    <name evidence="4" type="ORF">ACFOET_08410</name>
</gene>
<dbReference type="Pfam" id="PF16344">
    <property type="entry name" value="FecR_C"/>
    <property type="match status" value="1"/>
</dbReference>
<dbReference type="Gene3D" id="2.60.120.1440">
    <property type="match status" value="1"/>
</dbReference>
<evidence type="ECO:0000256" key="1">
    <source>
        <dbReference type="SAM" id="Phobius"/>
    </source>
</evidence>
<dbReference type="EMBL" id="JBHRTA010000027">
    <property type="protein sequence ID" value="MFC3197631.1"/>
    <property type="molecule type" value="Genomic_DNA"/>
</dbReference>
<feature type="domain" description="Protein FecR C-terminal" evidence="3">
    <location>
        <begin position="311"/>
        <end position="363"/>
    </location>
</feature>
<reference evidence="5" key="1">
    <citation type="journal article" date="2019" name="Int. J. Syst. Evol. Microbiol.">
        <title>The Global Catalogue of Microorganisms (GCM) 10K type strain sequencing project: providing services to taxonomists for standard genome sequencing and annotation.</title>
        <authorList>
            <consortium name="The Broad Institute Genomics Platform"/>
            <consortium name="The Broad Institute Genome Sequencing Center for Infectious Disease"/>
            <person name="Wu L."/>
            <person name="Ma J."/>
        </authorList>
    </citation>
    <scope>NUCLEOTIDE SEQUENCE [LARGE SCALE GENOMIC DNA]</scope>
    <source>
        <strain evidence="5">KCTC 52416</strain>
    </source>
</reference>
<dbReference type="Proteomes" id="UP001595526">
    <property type="component" value="Unassembled WGS sequence"/>
</dbReference>
<dbReference type="Pfam" id="PF04773">
    <property type="entry name" value="FecR"/>
    <property type="match status" value="1"/>
</dbReference>